<reference evidence="12" key="1">
    <citation type="submission" date="2022-11" db="UniProtKB">
        <authorList>
            <consortium name="WormBaseParasite"/>
        </authorList>
    </citation>
    <scope>IDENTIFICATION</scope>
</reference>
<dbReference type="Gene3D" id="1.10.1410.10">
    <property type="match status" value="1"/>
</dbReference>
<evidence type="ECO:0000256" key="5">
    <source>
        <dbReference type="ARBA" id="ARBA00022679"/>
    </source>
</evidence>
<name>A0A915NZI1_9BILA</name>
<evidence type="ECO:0000256" key="1">
    <source>
        <dbReference type="ARBA" id="ARBA00004123"/>
    </source>
</evidence>
<evidence type="ECO:0000256" key="2">
    <source>
        <dbReference type="ARBA" id="ARBA00010912"/>
    </source>
</evidence>
<accession>A0A915NZI1</accession>
<dbReference type="AlphaFoldDB" id="A0A915NZI1"/>
<keyword evidence="7" id="KW-0067">ATP-binding</keyword>
<dbReference type="WBParaSite" id="scf7180000421555.g7204">
    <property type="protein sequence ID" value="scf7180000421555.g7204"/>
    <property type="gene ID" value="scf7180000421555.g7204"/>
</dbReference>
<proteinExistence type="inferred from homology"/>
<keyword evidence="6" id="KW-0547">Nucleotide-binding</keyword>
<evidence type="ECO:0000256" key="6">
    <source>
        <dbReference type="ARBA" id="ARBA00022741"/>
    </source>
</evidence>
<dbReference type="InterPro" id="IPR007012">
    <property type="entry name" value="PolA_pol_cen_dom"/>
</dbReference>
<dbReference type="SUPFAM" id="SSF81631">
    <property type="entry name" value="PAP/OAS1 substrate-binding domain"/>
    <property type="match status" value="1"/>
</dbReference>
<dbReference type="GO" id="GO:0005634">
    <property type="term" value="C:nucleus"/>
    <property type="evidence" value="ECO:0007669"/>
    <property type="project" value="UniProtKB-SubCell"/>
</dbReference>
<comment type="catalytic activity">
    <reaction evidence="9">
        <text>RNA(n) + ATP = RNA(n)-3'-adenine ribonucleotide + diphosphate</text>
        <dbReference type="Rhea" id="RHEA:11332"/>
        <dbReference type="Rhea" id="RHEA-COMP:14527"/>
        <dbReference type="Rhea" id="RHEA-COMP:17347"/>
        <dbReference type="ChEBI" id="CHEBI:30616"/>
        <dbReference type="ChEBI" id="CHEBI:33019"/>
        <dbReference type="ChEBI" id="CHEBI:140395"/>
        <dbReference type="ChEBI" id="CHEBI:173115"/>
        <dbReference type="EC" id="2.7.7.19"/>
    </reaction>
</comment>
<organism evidence="11 12">
    <name type="scientific">Meloidogyne floridensis</name>
    <dbReference type="NCBI Taxonomy" id="298350"/>
    <lineage>
        <taxon>Eukaryota</taxon>
        <taxon>Metazoa</taxon>
        <taxon>Ecdysozoa</taxon>
        <taxon>Nematoda</taxon>
        <taxon>Chromadorea</taxon>
        <taxon>Rhabditida</taxon>
        <taxon>Tylenchina</taxon>
        <taxon>Tylenchomorpha</taxon>
        <taxon>Tylenchoidea</taxon>
        <taxon>Meloidogynidae</taxon>
        <taxon>Meloidogyninae</taxon>
        <taxon>Meloidogyne</taxon>
    </lineage>
</organism>
<dbReference type="SUPFAM" id="SSF55003">
    <property type="entry name" value="PAP/Archaeal CCA-adding enzyme, C-terminal domain"/>
    <property type="match status" value="1"/>
</dbReference>
<dbReference type="GO" id="GO:0003723">
    <property type="term" value="F:RNA binding"/>
    <property type="evidence" value="ECO:0007669"/>
    <property type="project" value="InterPro"/>
</dbReference>
<dbReference type="GO" id="GO:0006397">
    <property type="term" value="P:mRNA processing"/>
    <property type="evidence" value="ECO:0007669"/>
    <property type="project" value="UniProtKB-KW"/>
</dbReference>
<dbReference type="Proteomes" id="UP000887560">
    <property type="component" value="Unplaced"/>
</dbReference>
<dbReference type="InterPro" id="IPR011068">
    <property type="entry name" value="NuclTrfase_I-like_C"/>
</dbReference>
<dbReference type="GO" id="GO:1990817">
    <property type="term" value="F:poly(A) RNA polymerase activity"/>
    <property type="evidence" value="ECO:0007669"/>
    <property type="project" value="UniProtKB-EC"/>
</dbReference>
<evidence type="ECO:0000256" key="3">
    <source>
        <dbReference type="ARBA" id="ARBA00012388"/>
    </source>
</evidence>
<dbReference type="Gene3D" id="3.30.460.10">
    <property type="entry name" value="Beta Polymerase, domain 2"/>
    <property type="match status" value="1"/>
</dbReference>
<evidence type="ECO:0000313" key="12">
    <source>
        <dbReference type="WBParaSite" id="scf7180000421555.g7204"/>
    </source>
</evidence>
<evidence type="ECO:0000259" key="10">
    <source>
        <dbReference type="Pfam" id="PF04928"/>
    </source>
</evidence>
<dbReference type="SUPFAM" id="SSF81301">
    <property type="entry name" value="Nucleotidyltransferase"/>
    <property type="match status" value="1"/>
</dbReference>
<evidence type="ECO:0000256" key="8">
    <source>
        <dbReference type="ARBA" id="ARBA00023242"/>
    </source>
</evidence>
<dbReference type="GO" id="GO:0005524">
    <property type="term" value="F:ATP binding"/>
    <property type="evidence" value="ECO:0007669"/>
    <property type="project" value="UniProtKB-KW"/>
</dbReference>
<dbReference type="PANTHER" id="PTHR10682">
    <property type="entry name" value="POLY A POLYMERASE"/>
    <property type="match status" value="1"/>
</dbReference>
<feature type="domain" description="Poly(A) polymerase central" evidence="10">
    <location>
        <begin position="191"/>
        <end position="306"/>
    </location>
</feature>
<dbReference type="EC" id="2.7.7.19" evidence="3"/>
<dbReference type="Gene3D" id="3.30.70.590">
    <property type="entry name" value="Poly(A) polymerase predicted RNA binding domain"/>
    <property type="match status" value="1"/>
</dbReference>
<evidence type="ECO:0000256" key="7">
    <source>
        <dbReference type="ARBA" id="ARBA00022840"/>
    </source>
</evidence>
<keyword evidence="5" id="KW-0808">Transferase</keyword>
<evidence type="ECO:0000256" key="4">
    <source>
        <dbReference type="ARBA" id="ARBA00022664"/>
    </source>
</evidence>
<sequence length="473" mass="55803">MNQINSSTSVNNNIHYDINYVVSIIRRWASFSKCYYIKLLLTGSQLLKTDISDSDVDAIVVLSKKVKDGCGINKLIQFYGNPNNDLCKPSHGNLECNDYSLYCYLCKNYNIQNLRKNIHTRNRIIEFSLNKTQFDISFVIIEQKTDQNLFPIINLNKKQVEEIIEDLAQKLEMLNENKGLPENQEKIKEIKNHFIYNGQFGFFNGATLNVLVIKLVLLYFDSSIIYLLEKFFQTYSEWDWDYQVKLEELSQKTMSWTVDDEIKAKNGFLLKYVARSAEEKIYLQRHFDTLMVVLMPGYPEQNSNNLIMNAKNMNGGYEEFINFWKNWLDGTKFLKKYNHFLLILCFVSKNDLKEAENYCRFVESRIRLELIFSIGLNQREIKYTHSTDKEKCLPNEIKRKFGGYYIQHWWVGIETNNQIEHLELDKNNDESNILTKFVDKIKEKTPIILARTGGSLKLFYYNFEDINKIINEC</sequence>
<keyword evidence="4" id="KW-0507">mRNA processing</keyword>
<dbReference type="PANTHER" id="PTHR10682:SF10">
    <property type="entry name" value="POLYNUCLEOTIDE ADENYLYLTRANSFERASE"/>
    <property type="match status" value="1"/>
</dbReference>
<comment type="subcellular location">
    <subcellularLocation>
        <location evidence="1">Nucleus</location>
    </subcellularLocation>
</comment>
<protein>
    <recommendedName>
        <fullName evidence="3">polynucleotide adenylyltransferase</fullName>
        <ecNumber evidence="3">2.7.7.19</ecNumber>
    </recommendedName>
</protein>
<evidence type="ECO:0000313" key="11">
    <source>
        <dbReference type="Proteomes" id="UP000887560"/>
    </source>
</evidence>
<dbReference type="Pfam" id="PF04928">
    <property type="entry name" value="PAP_central"/>
    <property type="match status" value="1"/>
</dbReference>
<dbReference type="InterPro" id="IPR043519">
    <property type="entry name" value="NT_sf"/>
</dbReference>
<keyword evidence="8" id="KW-0539">Nucleus</keyword>
<comment type="similarity">
    <text evidence="2">Belongs to the poly(A) polymerase family.</text>
</comment>
<dbReference type="GO" id="GO:0031123">
    <property type="term" value="P:RNA 3'-end processing"/>
    <property type="evidence" value="ECO:0007669"/>
    <property type="project" value="InterPro"/>
</dbReference>
<keyword evidence="11" id="KW-1185">Reference proteome</keyword>
<evidence type="ECO:0000256" key="9">
    <source>
        <dbReference type="ARBA" id="ARBA00048830"/>
    </source>
</evidence>